<dbReference type="Proteomes" id="UP000094801">
    <property type="component" value="Unassembled WGS sequence"/>
</dbReference>
<protein>
    <recommendedName>
        <fullName evidence="3">SnoaL-like domain-containing protein</fullName>
    </recommendedName>
</protein>
<sequence>MNFNYPDSIKPSLIEFVNEFYKISDINAKEIPTSDPYCDFFTSDGTVKMISNVVKGSDAIAEMRKAMWANVTRRKHVVENFGFVSDLTYLINGTVEYDLVKGITLKTEWCGYMQFDKELFDKGELKMSYYQVYLDPTEMVAAISST</sequence>
<evidence type="ECO:0000313" key="1">
    <source>
        <dbReference type="EMBL" id="ODV84022.1"/>
    </source>
</evidence>
<dbReference type="InterPro" id="IPR032710">
    <property type="entry name" value="NTF2-like_dom_sf"/>
</dbReference>
<dbReference type="STRING" id="983967.A0A1E4SX47"/>
<reference evidence="2" key="1">
    <citation type="submission" date="2016-04" db="EMBL/GenBank/DDBJ databases">
        <title>Comparative genomics of biotechnologically important yeasts.</title>
        <authorList>
            <consortium name="DOE Joint Genome Institute"/>
            <person name="Riley R."/>
            <person name="Haridas S."/>
            <person name="Wolfe K.H."/>
            <person name="Lopes M.R."/>
            <person name="Hittinger C.T."/>
            <person name="Goker M."/>
            <person name="Salamov A."/>
            <person name="Wisecaver J."/>
            <person name="Long T.M."/>
            <person name="Aerts A.L."/>
            <person name="Barry K."/>
            <person name="Choi C."/>
            <person name="Clum A."/>
            <person name="Coughlan A.Y."/>
            <person name="Deshpande S."/>
            <person name="Douglass A.P."/>
            <person name="Hanson S.J."/>
            <person name="Klenk H.-P."/>
            <person name="Labutti K."/>
            <person name="Lapidus A."/>
            <person name="Lindquist E."/>
            <person name="Lipzen A."/>
            <person name="Meier-Kolthoff J.P."/>
            <person name="Ohm R.A."/>
            <person name="Otillar R.P."/>
            <person name="Pangilinan J."/>
            <person name="Peng Y."/>
            <person name="Rokas A."/>
            <person name="Rosa C.A."/>
            <person name="Scheuner C."/>
            <person name="Sibirny A.A."/>
            <person name="Slot J.C."/>
            <person name="Stielow J.B."/>
            <person name="Sun H."/>
            <person name="Kurtzman C.P."/>
            <person name="Blackwell M."/>
            <person name="Grigoriev I.V."/>
            <person name="Jeffries T.W."/>
        </authorList>
    </citation>
    <scope>NUCLEOTIDE SEQUENCE [LARGE SCALE GENOMIC DNA]</scope>
    <source>
        <strain evidence="2">NRRL YB-2248</strain>
    </source>
</reference>
<dbReference type="AlphaFoldDB" id="A0A1E4SX47"/>
<dbReference type="PANTHER" id="PTHR39401:SF1">
    <property type="entry name" value="SNOAL-LIKE DOMAIN-CONTAINING PROTEIN"/>
    <property type="match status" value="1"/>
</dbReference>
<keyword evidence="2" id="KW-1185">Reference proteome</keyword>
<proteinExistence type="predicted"/>
<organism evidence="1 2">
    <name type="scientific">[Candida] arabinofermentans NRRL YB-2248</name>
    <dbReference type="NCBI Taxonomy" id="983967"/>
    <lineage>
        <taxon>Eukaryota</taxon>
        <taxon>Fungi</taxon>
        <taxon>Dikarya</taxon>
        <taxon>Ascomycota</taxon>
        <taxon>Saccharomycotina</taxon>
        <taxon>Pichiomycetes</taxon>
        <taxon>Pichiales</taxon>
        <taxon>Pichiaceae</taxon>
        <taxon>Ogataea</taxon>
        <taxon>Ogataea/Candida clade</taxon>
    </lineage>
</organism>
<evidence type="ECO:0000313" key="2">
    <source>
        <dbReference type="Proteomes" id="UP000094801"/>
    </source>
</evidence>
<accession>A0A1E4SX47</accession>
<name>A0A1E4SX47_9ASCO</name>
<dbReference type="PANTHER" id="PTHR39401">
    <property type="entry name" value="SNOAL-LIKE DOMAIN-CONTAINING PROTEIN"/>
    <property type="match status" value="1"/>
</dbReference>
<evidence type="ECO:0008006" key="3">
    <source>
        <dbReference type="Google" id="ProtNLM"/>
    </source>
</evidence>
<gene>
    <name evidence="1" type="ORF">CANARDRAFT_9018</name>
</gene>
<dbReference type="OrthoDB" id="3468019at2759"/>
<dbReference type="Gene3D" id="3.10.450.50">
    <property type="match status" value="1"/>
</dbReference>
<dbReference type="SUPFAM" id="SSF54427">
    <property type="entry name" value="NTF2-like"/>
    <property type="match status" value="1"/>
</dbReference>
<dbReference type="EMBL" id="KV453859">
    <property type="protein sequence ID" value="ODV84022.1"/>
    <property type="molecule type" value="Genomic_DNA"/>
</dbReference>